<dbReference type="EMBL" id="SSMD01000005">
    <property type="protein sequence ID" value="THD73274.1"/>
    <property type="molecule type" value="Genomic_DNA"/>
</dbReference>
<evidence type="ECO:0000313" key="7">
    <source>
        <dbReference type="EMBL" id="THD73274.1"/>
    </source>
</evidence>
<keyword evidence="4" id="KW-0862">Zinc</keyword>
<dbReference type="Gene3D" id="3.60.15.10">
    <property type="entry name" value="Ribonuclease Z/Hydroxyacylglutathione hydrolase-like"/>
    <property type="match status" value="1"/>
</dbReference>
<dbReference type="OrthoDB" id="9773738at2"/>
<dbReference type="RefSeq" id="WP_136339403.1">
    <property type="nucleotide sequence ID" value="NZ_SSMD01000005.1"/>
</dbReference>
<keyword evidence="8" id="KW-1185">Reference proteome</keyword>
<feature type="chain" id="PRO_5020487239" evidence="5">
    <location>
        <begin position="30"/>
        <end position="321"/>
    </location>
</feature>
<sequence>MTFFKPSRREILKLAAIAPAFAMPAAVRAQLGAPMGGNPAHFRFTLGETKLTILSDGFFSLPAGGTGVNADPAEVKAFLEQHFLSPDMGYSHTNHLLIEKGDAVILVDVGSGSRFFDTVGKLTANMQAAGVDPASITHVVITHAHPDHIWGIRDDFDEPIFPDAQYFLGQVERDYWLQDDLVNKVEPTEQQFVLGAVNSINADGLEWNLVQDGDEIVPGVRVIHTPGHTPGHMSVVLEDGGKQLIALGDCMTHAYLSFQRPTWYNGTDHDGEQTVATRTRMLDMCAADRIAVLGYHFPFPGVGHVLREGDSFSFVPALWQF</sequence>
<dbReference type="InterPro" id="IPR036866">
    <property type="entry name" value="RibonucZ/Hydroxyglut_hydro"/>
</dbReference>
<evidence type="ECO:0000256" key="5">
    <source>
        <dbReference type="SAM" id="SignalP"/>
    </source>
</evidence>
<evidence type="ECO:0000256" key="1">
    <source>
        <dbReference type="ARBA" id="ARBA00007749"/>
    </source>
</evidence>
<proteinExistence type="inferred from homology"/>
<accession>A0A4V3UYW6</accession>
<evidence type="ECO:0000256" key="3">
    <source>
        <dbReference type="ARBA" id="ARBA00022801"/>
    </source>
</evidence>
<dbReference type="SUPFAM" id="SSF56281">
    <property type="entry name" value="Metallo-hydrolase/oxidoreductase"/>
    <property type="match status" value="1"/>
</dbReference>
<dbReference type="InterPro" id="IPR051013">
    <property type="entry name" value="MBL_superfamily_lactonases"/>
</dbReference>
<evidence type="ECO:0000256" key="4">
    <source>
        <dbReference type="ARBA" id="ARBA00022833"/>
    </source>
</evidence>
<dbReference type="GO" id="GO:0016787">
    <property type="term" value="F:hydrolase activity"/>
    <property type="evidence" value="ECO:0007669"/>
    <property type="project" value="UniProtKB-KW"/>
</dbReference>
<keyword evidence="5" id="KW-0732">Signal</keyword>
<evidence type="ECO:0000256" key="2">
    <source>
        <dbReference type="ARBA" id="ARBA00022723"/>
    </source>
</evidence>
<comment type="similarity">
    <text evidence="1">Belongs to the metallo-beta-lactamase superfamily.</text>
</comment>
<reference evidence="7 8" key="1">
    <citation type="submission" date="2019-04" db="EMBL/GenBank/DDBJ databases">
        <title>Draft genome sequence of Youngimonas vesicularis.</title>
        <authorList>
            <person name="Hameed A."/>
        </authorList>
    </citation>
    <scope>NUCLEOTIDE SEQUENCE [LARGE SCALE GENOMIC DNA]</scope>
    <source>
        <strain evidence="7 8">CC-AMW-E</strain>
    </source>
</reference>
<dbReference type="Pfam" id="PF00753">
    <property type="entry name" value="Lactamase_B"/>
    <property type="match status" value="1"/>
</dbReference>
<dbReference type="CDD" id="cd07720">
    <property type="entry name" value="OPHC2-like_MBL-fold"/>
    <property type="match status" value="1"/>
</dbReference>
<evidence type="ECO:0000259" key="6">
    <source>
        <dbReference type="SMART" id="SM00849"/>
    </source>
</evidence>
<name>A0A4V3UYW6_9RHOB</name>
<dbReference type="InterPro" id="IPR001279">
    <property type="entry name" value="Metallo-B-lactamas"/>
</dbReference>
<keyword evidence="3 7" id="KW-0378">Hydrolase</keyword>
<evidence type="ECO:0000313" key="8">
    <source>
        <dbReference type="Proteomes" id="UP000306113"/>
    </source>
</evidence>
<dbReference type="PANTHER" id="PTHR42978:SF6">
    <property type="entry name" value="QUORUM-QUENCHING LACTONASE YTNP-RELATED"/>
    <property type="match status" value="1"/>
</dbReference>
<feature type="signal peptide" evidence="5">
    <location>
        <begin position="1"/>
        <end position="29"/>
    </location>
</feature>
<dbReference type="PANTHER" id="PTHR42978">
    <property type="entry name" value="QUORUM-QUENCHING LACTONASE YTNP-RELATED-RELATED"/>
    <property type="match status" value="1"/>
</dbReference>
<protein>
    <submittedName>
        <fullName evidence="7">MBL fold metallo-hydrolase</fullName>
    </submittedName>
</protein>
<dbReference type="GO" id="GO:0046872">
    <property type="term" value="F:metal ion binding"/>
    <property type="evidence" value="ECO:0007669"/>
    <property type="project" value="UniProtKB-KW"/>
</dbReference>
<gene>
    <name evidence="7" type="ORF">E7681_11270</name>
</gene>
<dbReference type="Proteomes" id="UP000306113">
    <property type="component" value="Unassembled WGS sequence"/>
</dbReference>
<dbReference type="AlphaFoldDB" id="A0A4V3UYW6"/>
<keyword evidence="2" id="KW-0479">Metal-binding</keyword>
<feature type="domain" description="Metallo-beta-lactamase" evidence="6">
    <location>
        <begin position="92"/>
        <end position="296"/>
    </location>
</feature>
<organism evidence="7 8">
    <name type="scientific">Thalassobius vesicularis</name>
    <dbReference type="NCBI Taxonomy" id="1294297"/>
    <lineage>
        <taxon>Bacteria</taxon>
        <taxon>Pseudomonadati</taxon>
        <taxon>Pseudomonadota</taxon>
        <taxon>Alphaproteobacteria</taxon>
        <taxon>Rhodobacterales</taxon>
        <taxon>Roseobacteraceae</taxon>
        <taxon>Thalassovita</taxon>
    </lineage>
</organism>
<dbReference type="SMART" id="SM00849">
    <property type="entry name" value="Lactamase_B"/>
    <property type="match status" value="1"/>
</dbReference>
<comment type="caution">
    <text evidence="7">The sequence shown here is derived from an EMBL/GenBank/DDBJ whole genome shotgun (WGS) entry which is preliminary data.</text>
</comment>